<dbReference type="AlphaFoldDB" id="A0A8T9SRV6"/>
<evidence type="ECO:0000313" key="2">
    <source>
        <dbReference type="EMBL" id="UOR04477.1"/>
    </source>
</evidence>
<feature type="domain" description="Glycosyltransferase 2-like" evidence="1">
    <location>
        <begin position="5"/>
        <end position="136"/>
    </location>
</feature>
<keyword evidence="2" id="KW-0328">Glycosyltransferase</keyword>
<dbReference type="KEGG" id="haei:MUN82_16210"/>
<protein>
    <submittedName>
        <fullName evidence="2">Glycosyltransferase</fullName>
        <ecNumber evidence="2">2.4.-.-</ecNumber>
    </submittedName>
</protein>
<dbReference type="PANTHER" id="PTHR43685">
    <property type="entry name" value="GLYCOSYLTRANSFERASE"/>
    <property type="match status" value="1"/>
</dbReference>
<keyword evidence="2" id="KW-0808">Transferase</keyword>
<evidence type="ECO:0000259" key="1">
    <source>
        <dbReference type="Pfam" id="PF00535"/>
    </source>
</evidence>
<reference evidence="2 3" key="1">
    <citation type="submission" date="2022-04" db="EMBL/GenBank/DDBJ databases">
        <title>Hymenobacter sp. isolated from the air.</title>
        <authorList>
            <person name="Won M."/>
            <person name="Lee C.-M."/>
            <person name="Woen H.-Y."/>
            <person name="Kwon S.-W."/>
        </authorList>
    </citation>
    <scope>NUCLEOTIDE SEQUENCE [LARGE SCALE GENOMIC DNA]</scope>
    <source>
        <strain evidence="3">5413 J-13</strain>
    </source>
</reference>
<dbReference type="InterPro" id="IPR029044">
    <property type="entry name" value="Nucleotide-diphossugar_trans"/>
</dbReference>
<dbReference type="Proteomes" id="UP000829925">
    <property type="component" value="Chromosome"/>
</dbReference>
<dbReference type="InterPro" id="IPR050834">
    <property type="entry name" value="Glycosyltransf_2"/>
</dbReference>
<keyword evidence="3" id="KW-1185">Reference proteome</keyword>
<dbReference type="GO" id="GO:0016757">
    <property type="term" value="F:glycosyltransferase activity"/>
    <property type="evidence" value="ECO:0007669"/>
    <property type="project" value="UniProtKB-KW"/>
</dbReference>
<dbReference type="CDD" id="cd00761">
    <property type="entry name" value="Glyco_tranf_GTA_type"/>
    <property type="match status" value="1"/>
</dbReference>
<dbReference type="Pfam" id="PF00535">
    <property type="entry name" value="Glycos_transf_2"/>
    <property type="match status" value="1"/>
</dbReference>
<dbReference type="SUPFAM" id="SSF53448">
    <property type="entry name" value="Nucleotide-diphospho-sugar transferases"/>
    <property type="match status" value="1"/>
</dbReference>
<dbReference type="EC" id="2.4.-.-" evidence="2"/>
<dbReference type="RefSeq" id="WP_245092124.1">
    <property type="nucleotide sequence ID" value="NZ_CP095053.1"/>
</dbReference>
<dbReference type="EMBL" id="CP095053">
    <property type="protein sequence ID" value="UOR04477.1"/>
    <property type="molecule type" value="Genomic_DNA"/>
</dbReference>
<dbReference type="InterPro" id="IPR001173">
    <property type="entry name" value="Glyco_trans_2-like"/>
</dbReference>
<dbReference type="PANTHER" id="PTHR43685:SF2">
    <property type="entry name" value="GLYCOSYLTRANSFERASE 2-LIKE DOMAIN-CONTAINING PROTEIN"/>
    <property type="match status" value="1"/>
</dbReference>
<accession>A0A8T9SRV6</accession>
<name>A0A8T9SRV6_9BACT</name>
<gene>
    <name evidence="2" type="ORF">MUN82_16210</name>
</gene>
<dbReference type="Gene3D" id="3.90.550.10">
    <property type="entry name" value="Spore Coat Polysaccharide Biosynthesis Protein SpsA, Chain A"/>
    <property type="match status" value="1"/>
</dbReference>
<organism evidence="2 3">
    <name type="scientific">Hymenobacter aerilatus</name>
    <dbReference type="NCBI Taxonomy" id="2932251"/>
    <lineage>
        <taxon>Bacteria</taxon>
        <taxon>Pseudomonadati</taxon>
        <taxon>Bacteroidota</taxon>
        <taxon>Cytophagia</taxon>
        <taxon>Cytophagales</taxon>
        <taxon>Hymenobacteraceae</taxon>
        <taxon>Hymenobacter</taxon>
    </lineage>
</organism>
<sequence length="306" mass="33990">MVRITIVIPTYKRPKFLAEAVNTCIQQTYPPHAILIGDDSPDTVTQDVVEALQATTTIPIHYIHHQPPLRQAGNVNALMQRVESEKLMLLHDDDALLPTALETLAAEFERDPTIEVAYGQQYIITDDGEISYPRSVLFNEAFYRTPPYAGSTLTSLEAGMVQQFPNNAYVMNTELAQRVGYREVGDVCDFDFGFRVGQTGAKIHFVPTYTAKYRISNSAVSTGKQNDAGLASYLMVKEVPVPAQSAQLKKKWLKSRAAVAVGQAIANKRFKTAIRIYFSEDHLSKIPTLGGIKRLLNILLLGHLPI</sequence>
<proteinExistence type="predicted"/>
<evidence type="ECO:0000313" key="3">
    <source>
        <dbReference type="Proteomes" id="UP000829925"/>
    </source>
</evidence>